<dbReference type="InterPro" id="IPR001906">
    <property type="entry name" value="Terpene_synth_N"/>
</dbReference>
<evidence type="ECO:0000259" key="5">
    <source>
        <dbReference type="Pfam" id="PF01397"/>
    </source>
</evidence>
<keyword evidence="2" id="KW-0479">Metal-binding</keyword>
<dbReference type="InterPro" id="IPR050148">
    <property type="entry name" value="Terpene_synthase-like"/>
</dbReference>
<dbReference type="AlphaFoldDB" id="A0A8D7F0X2"/>
<evidence type="ECO:0000259" key="6">
    <source>
        <dbReference type="Pfam" id="PF03936"/>
    </source>
</evidence>
<dbReference type="InterPro" id="IPR008930">
    <property type="entry name" value="Terpenoid_cyclase/PrenylTrfase"/>
</dbReference>
<reference evidence="7" key="1">
    <citation type="submission" date="2021-03" db="EMBL/GenBank/DDBJ databases">
        <authorList>
            <consortium name="Genoscope - CEA"/>
            <person name="William W."/>
        </authorList>
    </citation>
    <scope>NUCLEOTIDE SEQUENCE</scope>
    <source>
        <strain evidence="7">Doubled-haploid Pahang</strain>
    </source>
</reference>
<gene>
    <name evidence="7" type="ORF">GSMUA_239780.1</name>
</gene>
<evidence type="ECO:0000313" key="7">
    <source>
        <dbReference type="EMBL" id="CAG1836009.1"/>
    </source>
</evidence>
<name>A0A8D7F0X2_MUSAM</name>
<dbReference type="Pfam" id="PF01397">
    <property type="entry name" value="Terpene_synth"/>
    <property type="match status" value="1"/>
</dbReference>
<protein>
    <submittedName>
        <fullName evidence="7">(wild Malaysian banana) hypothetical protein</fullName>
    </submittedName>
</protein>
<evidence type="ECO:0000256" key="1">
    <source>
        <dbReference type="ARBA" id="ARBA00001946"/>
    </source>
</evidence>
<dbReference type="InterPro" id="IPR034741">
    <property type="entry name" value="Terpene_cyclase-like_1_C"/>
</dbReference>
<dbReference type="SMR" id="A0A8D7F0X2"/>
<sequence length="418" mass="48418">DIFSIFLDGKGNFSTSLGKEIDGMVNLYEASYLNTGEEILYRANTFASEHLKSSMACLESDDARFIQQTLDYPYHMSLQRYKARQYLDHHHQDKGMRRIIQELARMDFILIQSLHKQELQEMTSWWRNTGLSQDLRFARDQSLKWYVWSMTSLPNPKFSQHRLALTKVIAFVYLIDDIFDLKGSLDELRLFTDAINKWEVSAIDLLPCYMRICYDALYKTTNEIAEMIFEEHGWNPINILKKSWIELSNAFMREAMWFARGHVPPADDYLRNGVISCGVPLVLTHLNFLLGGGAMDSAESYPNLISSPATILRLWDDLGSAKKQEGFDGSYLECFMKENPQCSVESAREHVMQMICKAWEELNKESFSSSSFSQDFVTACLNTARMVKLMYSYNEEHKLPMLEEYVTLLLFKAPNLKA</sequence>
<dbReference type="InterPro" id="IPR008949">
    <property type="entry name" value="Isoprenoid_synthase_dom_sf"/>
</dbReference>
<dbReference type="SUPFAM" id="SSF48239">
    <property type="entry name" value="Terpenoid cyclases/Protein prenyltransferases"/>
    <property type="match status" value="1"/>
</dbReference>
<dbReference type="GO" id="GO:0000287">
    <property type="term" value="F:magnesium ion binding"/>
    <property type="evidence" value="ECO:0007669"/>
    <property type="project" value="InterPro"/>
</dbReference>
<dbReference type="InterPro" id="IPR005630">
    <property type="entry name" value="Terpene_synthase_metal-bd"/>
</dbReference>
<dbReference type="PANTHER" id="PTHR31225:SF0">
    <property type="entry name" value="S-(+)-LINALOOL SYNTHASE, CHLOROPLASTIC"/>
    <property type="match status" value="1"/>
</dbReference>
<proteinExistence type="predicted"/>
<dbReference type="InterPro" id="IPR036965">
    <property type="entry name" value="Terpene_synth_N_sf"/>
</dbReference>
<evidence type="ECO:0000256" key="2">
    <source>
        <dbReference type="ARBA" id="ARBA00022723"/>
    </source>
</evidence>
<dbReference type="EMBL" id="HG996474">
    <property type="protein sequence ID" value="CAG1836009.1"/>
    <property type="molecule type" value="Genomic_DNA"/>
</dbReference>
<dbReference type="Gene3D" id="1.10.600.10">
    <property type="entry name" value="Farnesyl Diphosphate Synthase"/>
    <property type="match status" value="1"/>
</dbReference>
<dbReference type="SFLD" id="SFLDG01019">
    <property type="entry name" value="Terpene_Cyclase_Like_1_C_Termi"/>
    <property type="match status" value="1"/>
</dbReference>
<dbReference type="GO" id="GO:0010333">
    <property type="term" value="F:terpene synthase activity"/>
    <property type="evidence" value="ECO:0007669"/>
    <property type="project" value="InterPro"/>
</dbReference>
<accession>A0A8D7F0X2</accession>
<comment type="cofactor">
    <cofactor evidence="1">
        <name>Mg(2+)</name>
        <dbReference type="ChEBI" id="CHEBI:18420"/>
    </cofactor>
</comment>
<keyword evidence="3" id="KW-0460">Magnesium</keyword>
<feature type="non-terminal residue" evidence="7">
    <location>
        <position position="418"/>
    </location>
</feature>
<dbReference type="Gene3D" id="1.50.10.130">
    <property type="entry name" value="Terpene synthase, N-terminal domain"/>
    <property type="match status" value="1"/>
</dbReference>
<dbReference type="GO" id="GO:0016114">
    <property type="term" value="P:terpenoid biosynthetic process"/>
    <property type="evidence" value="ECO:0007669"/>
    <property type="project" value="InterPro"/>
</dbReference>
<organism evidence="7">
    <name type="scientific">Musa acuminata subsp. malaccensis</name>
    <name type="common">Wild banana</name>
    <name type="synonym">Musa malaccensis</name>
    <dbReference type="NCBI Taxonomy" id="214687"/>
    <lineage>
        <taxon>Eukaryota</taxon>
        <taxon>Viridiplantae</taxon>
        <taxon>Streptophyta</taxon>
        <taxon>Embryophyta</taxon>
        <taxon>Tracheophyta</taxon>
        <taxon>Spermatophyta</taxon>
        <taxon>Magnoliopsida</taxon>
        <taxon>Liliopsida</taxon>
        <taxon>Zingiberales</taxon>
        <taxon>Musaceae</taxon>
        <taxon>Musa</taxon>
    </lineage>
</organism>
<dbReference type="SFLD" id="SFLDS00005">
    <property type="entry name" value="Isoprenoid_Synthase_Type_I"/>
    <property type="match status" value="1"/>
</dbReference>
<keyword evidence="4" id="KW-0456">Lyase</keyword>
<feature type="domain" description="Terpene synthase N-terminal" evidence="5">
    <location>
        <begin position="1"/>
        <end position="57"/>
    </location>
</feature>
<dbReference type="Pfam" id="PF03936">
    <property type="entry name" value="Terpene_synth_C"/>
    <property type="match status" value="1"/>
</dbReference>
<evidence type="ECO:0000256" key="4">
    <source>
        <dbReference type="ARBA" id="ARBA00023239"/>
    </source>
</evidence>
<dbReference type="PANTHER" id="PTHR31225">
    <property type="entry name" value="OS04G0344100 PROTEIN-RELATED"/>
    <property type="match status" value="1"/>
</dbReference>
<dbReference type="SUPFAM" id="SSF48576">
    <property type="entry name" value="Terpenoid synthases"/>
    <property type="match status" value="1"/>
</dbReference>
<feature type="domain" description="Terpene synthase metal-binding" evidence="6">
    <location>
        <begin position="128"/>
        <end position="361"/>
    </location>
</feature>
<evidence type="ECO:0000256" key="3">
    <source>
        <dbReference type="ARBA" id="ARBA00022842"/>
    </source>
</evidence>